<dbReference type="AlphaFoldDB" id="A0A225DH66"/>
<feature type="region of interest" description="Disordered" evidence="1">
    <location>
        <begin position="48"/>
        <end position="67"/>
    </location>
</feature>
<evidence type="ECO:0000256" key="1">
    <source>
        <dbReference type="SAM" id="MobiDB-lite"/>
    </source>
</evidence>
<name>A0A225DH66_9BACT</name>
<sequence length="94" mass="10975">MPDRLKAMTFEHFAEQEEGRQTNDESWKVERTIIEETSRGLTVSKEIGYRNPEKPDTPLTNKAPRPTGYRYTPMASVNYRDVVAVCLLVVRRFR</sequence>
<dbReference type="Proteomes" id="UP000214646">
    <property type="component" value="Unassembled WGS sequence"/>
</dbReference>
<proteinExistence type="predicted"/>
<reference evidence="3" key="1">
    <citation type="submission" date="2017-06" db="EMBL/GenBank/DDBJ databases">
        <title>Genome analysis of Fimbriiglobus ruber SP5, the first member of the order Planctomycetales with confirmed chitinolytic capability.</title>
        <authorList>
            <person name="Ravin N.V."/>
            <person name="Rakitin A.L."/>
            <person name="Ivanova A.A."/>
            <person name="Beletsky A.V."/>
            <person name="Kulichevskaya I.S."/>
            <person name="Mardanov A.V."/>
            <person name="Dedysh S.N."/>
        </authorList>
    </citation>
    <scope>NUCLEOTIDE SEQUENCE [LARGE SCALE GENOMIC DNA]</scope>
    <source>
        <strain evidence="3">SP5</strain>
    </source>
</reference>
<accession>A0A225DH66</accession>
<organism evidence="2 3">
    <name type="scientific">Fimbriiglobus ruber</name>
    <dbReference type="NCBI Taxonomy" id="1908690"/>
    <lineage>
        <taxon>Bacteria</taxon>
        <taxon>Pseudomonadati</taxon>
        <taxon>Planctomycetota</taxon>
        <taxon>Planctomycetia</taxon>
        <taxon>Gemmatales</taxon>
        <taxon>Gemmataceae</taxon>
        <taxon>Fimbriiglobus</taxon>
    </lineage>
</organism>
<dbReference type="RefSeq" id="WP_143393788.1">
    <property type="nucleotide sequence ID" value="NZ_NIDE01000017.1"/>
</dbReference>
<dbReference type="EMBL" id="NIDE01000017">
    <property type="protein sequence ID" value="OWK35735.1"/>
    <property type="molecule type" value="Genomic_DNA"/>
</dbReference>
<evidence type="ECO:0000313" key="2">
    <source>
        <dbReference type="EMBL" id="OWK35735.1"/>
    </source>
</evidence>
<evidence type="ECO:0000313" key="3">
    <source>
        <dbReference type="Proteomes" id="UP000214646"/>
    </source>
</evidence>
<protein>
    <submittedName>
        <fullName evidence="2">Uncharacterized protein</fullName>
    </submittedName>
</protein>
<gene>
    <name evidence="2" type="ORF">FRUB_08298</name>
</gene>
<keyword evidence="3" id="KW-1185">Reference proteome</keyword>
<comment type="caution">
    <text evidence="2">The sequence shown here is derived from an EMBL/GenBank/DDBJ whole genome shotgun (WGS) entry which is preliminary data.</text>
</comment>